<dbReference type="OrthoDB" id="9933308at2"/>
<sequence>MAYLTVEEEKRFATWLHGTPNPAIELLAEFKAVPEIESFEDLERLTGRVQGFFDVIRMIIYKNINPLPELPESVEMPKHKVTTEEILNFTAFCLVQAKISTTECQRIIHYCQYLAKNSSRKYNNKVHLETILIYLKEQNCLINDKSSDELHFECNETIRFLEEFFTPGDAVVEYLREEIPLSISEALLIQVETFLFSLKREVSNTESKSQSQEELQQKVNSKLGQLPSLLEQLIINNLGQNISIHSANDRKMIVNQFSDTILTTYPEISQETKENFHELIKQTHIAVSNYLQQFSIKKFANNLLNPLDIYESEELNSFKALFQCEVERLFKLGHHVAELEKSLENAVLQITQHANGYWEEEDPSLKQEKQRSFHAIINKAKRIFITKAILDPYESALNMRGLEISLYLKSELTQVYRALREEIEICLIDSEPEKLRERYGVCIAELAVLTQTIGNPTLSKEKKFNTINTLSNHIEAQHSIFPATIIYALRSLMGVARTSFLLDKIEAAVGFFRPNFPNKIDQKIKSIVTESTLELSIN</sequence>
<proteinExistence type="predicted"/>
<dbReference type="EMBL" id="LNXY01000020">
    <property type="protein sequence ID" value="KTC87817.1"/>
    <property type="molecule type" value="Genomic_DNA"/>
</dbReference>
<dbReference type="RefSeq" id="WP_058495732.1">
    <property type="nucleotide sequence ID" value="NZ_CAAAIU010000002.1"/>
</dbReference>
<evidence type="ECO:0000313" key="1">
    <source>
        <dbReference type="EMBL" id="KTC87817.1"/>
    </source>
</evidence>
<gene>
    <name evidence="1" type="ORF">Ldro_1436</name>
</gene>
<dbReference type="Proteomes" id="UP000054736">
    <property type="component" value="Unassembled WGS sequence"/>
</dbReference>
<reference evidence="1 2" key="1">
    <citation type="submission" date="2015-11" db="EMBL/GenBank/DDBJ databases">
        <title>Genomic analysis of 38 Legionella species identifies large and diverse effector repertoires.</title>
        <authorList>
            <person name="Burstein D."/>
            <person name="Amaro F."/>
            <person name="Zusman T."/>
            <person name="Lifshitz Z."/>
            <person name="Cohen O."/>
            <person name="Gilbert J.A."/>
            <person name="Pupko T."/>
            <person name="Shuman H.A."/>
            <person name="Segal G."/>
        </authorList>
    </citation>
    <scope>NUCLEOTIDE SEQUENCE [LARGE SCALE GENOMIC DNA]</scope>
    <source>
        <strain evidence="1 2">ATCC 700990</strain>
    </source>
</reference>
<accession>A0A0W0SWX8</accession>
<evidence type="ECO:0000313" key="2">
    <source>
        <dbReference type="Proteomes" id="UP000054736"/>
    </source>
</evidence>
<dbReference type="AlphaFoldDB" id="A0A0W0SWX8"/>
<organism evidence="1 2">
    <name type="scientific">Legionella drozanskii LLAP-1</name>
    <dbReference type="NCBI Taxonomy" id="1212489"/>
    <lineage>
        <taxon>Bacteria</taxon>
        <taxon>Pseudomonadati</taxon>
        <taxon>Pseudomonadota</taxon>
        <taxon>Gammaproteobacteria</taxon>
        <taxon>Legionellales</taxon>
        <taxon>Legionellaceae</taxon>
        <taxon>Legionella</taxon>
    </lineage>
</organism>
<dbReference type="PATRIC" id="fig|1212489.4.peg.1518"/>
<protein>
    <submittedName>
        <fullName evidence="1">Uncharacterized protein</fullName>
    </submittedName>
</protein>
<name>A0A0W0SWX8_9GAMM</name>
<keyword evidence="2" id="KW-1185">Reference proteome</keyword>
<comment type="caution">
    <text evidence="1">The sequence shown here is derived from an EMBL/GenBank/DDBJ whole genome shotgun (WGS) entry which is preliminary data.</text>
</comment>